<dbReference type="GO" id="GO:0016788">
    <property type="term" value="F:hydrolase activity, acting on ester bonds"/>
    <property type="evidence" value="ECO:0007669"/>
    <property type="project" value="UniProtKB-ARBA"/>
</dbReference>
<evidence type="ECO:0000313" key="5">
    <source>
        <dbReference type="EMBL" id="CDR46802.1"/>
    </source>
</evidence>
<sequence>MATSLSTSSPIPSRVSTPLSHDNPAAEPPLLAKALREQHKIPPAVHQLSIPVKDSYGGQVSGFLHLPSNNEASEGSGHASTAAILLSGAGGGISGPASMYLALGNKLPALHARIPVLRLDYRYPARTAPCVADTVAAIDFLEEHYAIERVVLAGWSFGGAPVFTVAGRDERVAGAVLIAPQTADAMQGARECGQRKVPVLLMHGTGDRTLSPQCSENLYAAWWSKAPADTDDDACQLVLFDNDDHALSRNARVAEEEAARFVVSCAGERVEDGEAAFVAGEVFSGKDRVDLMRAGKDLRGKESVE</sequence>
<protein>
    <submittedName>
        <fullName evidence="5">RHTO0S13e01992g1_1</fullName>
    </submittedName>
</protein>
<organism evidence="5">
    <name type="scientific">Rhodotorula toruloides</name>
    <name type="common">Yeast</name>
    <name type="synonym">Rhodosporidium toruloides</name>
    <dbReference type="NCBI Taxonomy" id="5286"/>
    <lineage>
        <taxon>Eukaryota</taxon>
        <taxon>Fungi</taxon>
        <taxon>Dikarya</taxon>
        <taxon>Basidiomycota</taxon>
        <taxon>Pucciniomycotina</taxon>
        <taxon>Microbotryomycetes</taxon>
        <taxon>Sporidiobolales</taxon>
        <taxon>Sporidiobolaceae</taxon>
        <taxon>Rhodotorula</taxon>
    </lineage>
</organism>
<feature type="compositionally biased region" description="Polar residues" evidence="3">
    <location>
        <begin position="1"/>
        <end position="20"/>
    </location>
</feature>
<proteinExistence type="inferred from homology"/>
<comment type="similarity">
    <text evidence="2">Belongs to the AB hydrolase superfamily. FUS2 hydrolase family.</text>
</comment>
<dbReference type="InterPro" id="IPR050261">
    <property type="entry name" value="FrsA_esterase"/>
</dbReference>
<evidence type="ECO:0000256" key="3">
    <source>
        <dbReference type="SAM" id="MobiDB-lite"/>
    </source>
</evidence>
<evidence type="ECO:0000256" key="2">
    <source>
        <dbReference type="ARBA" id="ARBA00038115"/>
    </source>
</evidence>
<dbReference type="OrthoDB" id="2498029at2759"/>
<dbReference type="Gene3D" id="3.40.50.1820">
    <property type="entry name" value="alpha/beta hydrolase"/>
    <property type="match status" value="1"/>
</dbReference>
<evidence type="ECO:0000256" key="1">
    <source>
        <dbReference type="ARBA" id="ARBA00022801"/>
    </source>
</evidence>
<dbReference type="InterPro" id="IPR029058">
    <property type="entry name" value="AB_hydrolase_fold"/>
</dbReference>
<dbReference type="PANTHER" id="PTHR22946:SF9">
    <property type="entry name" value="POLYKETIDE TRANSFERASE AF380"/>
    <property type="match status" value="1"/>
</dbReference>
<keyword evidence="1" id="KW-0378">Hydrolase</keyword>
<feature type="domain" description="AB hydrolase-1" evidence="4">
    <location>
        <begin position="124"/>
        <end position="186"/>
    </location>
</feature>
<dbReference type="InterPro" id="IPR000073">
    <property type="entry name" value="AB_hydrolase_1"/>
</dbReference>
<accession>A0A061BA37</accession>
<dbReference type="AlphaFoldDB" id="A0A061BA37"/>
<feature type="region of interest" description="Disordered" evidence="3">
    <location>
        <begin position="1"/>
        <end position="26"/>
    </location>
</feature>
<dbReference type="EMBL" id="LK052948">
    <property type="protein sequence ID" value="CDR46802.1"/>
    <property type="molecule type" value="Genomic_DNA"/>
</dbReference>
<name>A0A061BA37_RHOTO</name>
<evidence type="ECO:0000259" key="4">
    <source>
        <dbReference type="Pfam" id="PF00561"/>
    </source>
</evidence>
<reference evidence="5" key="1">
    <citation type="journal article" date="2014" name="Genome Announc.">
        <title>Draft genome sequence of Rhodosporidium toruloides CECT1137, an oleaginous yeast of biotechnological interest.</title>
        <authorList>
            <person name="Morin N."/>
            <person name="Calcas X."/>
            <person name="Devillers H."/>
            <person name="Durrens P."/>
            <person name="Sherman D.J."/>
            <person name="Nicaud J.-M."/>
            <person name="Neuveglise C."/>
        </authorList>
    </citation>
    <scope>NUCLEOTIDE SEQUENCE</scope>
    <source>
        <strain evidence="5">CECT1137</strain>
    </source>
</reference>
<dbReference type="SUPFAM" id="SSF53474">
    <property type="entry name" value="alpha/beta-Hydrolases"/>
    <property type="match status" value="1"/>
</dbReference>
<dbReference type="Pfam" id="PF00561">
    <property type="entry name" value="Abhydrolase_1"/>
    <property type="match status" value="1"/>
</dbReference>
<gene>
    <name evidence="5" type="ORF">RHTO0S_13e01992g</name>
</gene>
<dbReference type="PANTHER" id="PTHR22946">
    <property type="entry name" value="DIENELACTONE HYDROLASE DOMAIN-CONTAINING PROTEIN-RELATED"/>
    <property type="match status" value="1"/>
</dbReference>